<feature type="transmembrane region" description="Helical" evidence="6">
    <location>
        <begin position="23"/>
        <end position="46"/>
    </location>
</feature>
<dbReference type="OrthoDB" id="409173at2759"/>
<keyword evidence="8" id="KW-1185">Reference proteome</keyword>
<dbReference type="GO" id="GO:0034755">
    <property type="term" value="P:iron ion transmembrane transport"/>
    <property type="evidence" value="ECO:0007669"/>
    <property type="project" value="TreeGrafter"/>
</dbReference>
<keyword evidence="2 6" id="KW-0812">Transmembrane</keyword>
<dbReference type="Proteomes" id="UP000736335">
    <property type="component" value="Unassembled WGS sequence"/>
</dbReference>
<evidence type="ECO:0000256" key="6">
    <source>
        <dbReference type="SAM" id="Phobius"/>
    </source>
</evidence>
<evidence type="ECO:0000256" key="5">
    <source>
        <dbReference type="SAM" id="MobiDB-lite"/>
    </source>
</evidence>
<evidence type="ECO:0000256" key="3">
    <source>
        <dbReference type="ARBA" id="ARBA00022989"/>
    </source>
</evidence>
<gene>
    <name evidence="7" type="ORF">BJ322DRAFT_1188384</name>
</gene>
<accession>A0A9P6L786</accession>
<evidence type="ECO:0000313" key="8">
    <source>
        <dbReference type="Proteomes" id="UP000736335"/>
    </source>
</evidence>
<sequence length="567" mass="61876">MSCLPQVEAKQNKWQVRKRLHKAYDVVVLHLSKHTGVGFVCAVAYFDPGNWGVDLQAGSEYGYKLLSIVLLAGILAVLLQSLASKLGCVTGTDLASHCRLLLYNRPKHTLLYRWLVLYPLYVLAEIAIISTDLAELLGSAMGLVMLFPRLPLWAGVLITACDVFVILLVGDPLRRQPVKLFEWLIAAMVFGVLICMLVIITKVDVDWGQAFLGYVPSKNVFQAGSLYTSIGVIGATVMPHSLFLGSALATQDRLSKTPLKHDNLSISSLEPVSQERKTTGILNRVKSSWNEAFRTKAADNHEDRPQRHEDRENNSFRFVESHVYHGVVDIVLSLLGVAVVINSMILIVSSAVFYYGQGRFRSDSQNPASLFDAHDLLSRYVGKPAGVLFAVALLFSGQSSTIIATVAGQIVSEGFLNWSISPFIRRISTRLLSMIPAMVVALAMGRSGVDQLLVASQVVLSIVLPFVMFPLLWLTTSKKIMSVKKPESDLTTLTPAGSPSSPDMSKCETPKTSLPTEHDVEASPDGPTEMVDYSNGKIVASIGYLVWAGIIVANVYVIVMLALGKSG</sequence>
<reference evidence="7" key="1">
    <citation type="journal article" date="2020" name="Nat. Commun.">
        <title>Large-scale genome sequencing of mycorrhizal fungi provides insights into the early evolution of symbiotic traits.</title>
        <authorList>
            <person name="Miyauchi S."/>
            <person name="Kiss E."/>
            <person name="Kuo A."/>
            <person name="Drula E."/>
            <person name="Kohler A."/>
            <person name="Sanchez-Garcia M."/>
            <person name="Morin E."/>
            <person name="Andreopoulos B."/>
            <person name="Barry K.W."/>
            <person name="Bonito G."/>
            <person name="Buee M."/>
            <person name="Carver A."/>
            <person name="Chen C."/>
            <person name="Cichocki N."/>
            <person name="Clum A."/>
            <person name="Culley D."/>
            <person name="Crous P.W."/>
            <person name="Fauchery L."/>
            <person name="Girlanda M."/>
            <person name="Hayes R.D."/>
            <person name="Keri Z."/>
            <person name="LaButti K."/>
            <person name="Lipzen A."/>
            <person name="Lombard V."/>
            <person name="Magnuson J."/>
            <person name="Maillard F."/>
            <person name="Murat C."/>
            <person name="Nolan M."/>
            <person name="Ohm R.A."/>
            <person name="Pangilinan J."/>
            <person name="Pereira M.F."/>
            <person name="Perotto S."/>
            <person name="Peter M."/>
            <person name="Pfister S."/>
            <person name="Riley R."/>
            <person name="Sitrit Y."/>
            <person name="Stielow J.B."/>
            <person name="Szollosi G."/>
            <person name="Zifcakova L."/>
            <person name="Stursova M."/>
            <person name="Spatafora J.W."/>
            <person name="Tedersoo L."/>
            <person name="Vaario L.M."/>
            <person name="Yamada A."/>
            <person name="Yan M."/>
            <person name="Wang P."/>
            <person name="Xu J."/>
            <person name="Bruns T."/>
            <person name="Baldrian P."/>
            <person name="Vilgalys R."/>
            <person name="Dunand C."/>
            <person name="Henrissat B."/>
            <person name="Grigoriev I.V."/>
            <person name="Hibbett D."/>
            <person name="Nagy L.G."/>
            <person name="Martin F.M."/>
        </authorList>
    </citation>
    <scope>NUCLEOTIDE SEQUENCE</scope>
    <source>
        <strain evidence="7">UH-Tt-Lm1</strain>
    </source>
</reference>
<dbReference type="PANTHER" id="PTHR11706">
    <property type="entry name" value="SOLUTE CARRIER PROTEIN FAMILY 11 MEMBER"/>
    <property type="match status" value="1"/>
</dbReference>
<dbReference type="GO" id="GO:0015086">
    <property type="term" value="F:cadmium ion transmembrane transporter activity"/>
    <property type="evidence" value="ECO:0007669"/>
    <property type="project" value="TreeGrafter"/>
</dbReference>
<dbReference type="PANTHER" id="PTHR11706:SF101">
    <property type="entry name" value="MANGANESE TRANSPORTER SMF1"/>
    <property type="match status" value="1"/>
</dbReference>
<evidence type="ECO:0000256" key="1">
    <source>
        <dbReference type="ARBA" id="ARBA00004141"/>
    </source>
</evidence>
<dbReference type="InterPro" id="IPR001046">
    <property type="entry name" value="NRAMP_fam"/>
</dbReference>
<dbReference type="GO" id="GO:0005384">
    <property type="term" value="F:manganese ion transmembrane transporter activity"/>
    <property type="evidence" value="ECO:0007669"/>
    <property type="project" value="TreeGrafter"/>
</dbReference>
<dbReference type="Pfam" id="PF01566">
    <property type="entry name" value="Nramp"/>
    <property type="match status" value="2"/>
</dbReference>
<dbReference type="AlphaFoldDB" id="A0A9P6L786"/>
<evidence type="ECO:0000256" key="2">
    <source>
        <dbReference type="ARBA" id="ARBA00022692"/>
    </source>
</evidence>
<feature type="transmembrane region" description="Helical" evidence="6">
    <location>
        <begin position="220"/>
        <end position="244"/>
    </location>
</feature>
<feature type="transmembrane region" description="Helical" evidence="6">
    <location>
        <begin position="431"/>
        <end position="449"/>
    </location>
</feature>
<dbReference type="GO" id="GO:0005886">
    <property type="term" value="C:plasma membrane"/>
    <property type="evidence" value="ECO:0007669"/>
    <property type="project" value="TreeGrafter"/>
</dbReference>
<evidence type="ECO:0000256" key="4">
    <source>
        <dbReference type="ARBA" id="ARBA00023136"/>
    </source>
</evidence>
<dbReference type="NCBIfam" id="NF037982">
    <property type="entry name" value="Nramp_1"/>
    <property type="match status" value="2"/>
</dbReference>
<comment type="caution">
    <text evidence="7">The sequence shown here is derived from an EMBL/GenBank/DDBJ whole genome shotgun (WGS) entry which is preliminary data.</text>
</comment>
<feature type="transmembrane region" description="Helical" evidence="6">
    <location>
        <begin position="330"/>
        <end position="355"/>
    </location>
</feature>
<organism evidence="7 8">
    <name type="scientific">Thelephora terrestris</name>
    <dbReference type="NCBI Taxonomy" id="56493"/>
    <lineage>
        <taxon>Eukaryota</taxon>
        <taxon>Fungi</taxon>
        <taxon>Dikarya</taxon>
        <taxon>Basidiomycota</taxon>
        <taxon>Agaricomycotina</taxon>
        <taxon>Agaricomycetes</taxon>
        <taxon>Thelephorales</taxon>
        <taxon>Thelephoraceae</taxon>
        <taxon>Thelephora</taxon>
    </lineage>
</organism>
<proteinExistence type="predicted"/>
<feature type="transmembrane region" description="Helical" evidence="6">
    <location>
        <begin position="455"/>
        <end position="475"/>
    </location>
</feature>
<feature type="transmembrane region" description="Helical" evidence="6">
    <location>
        <begin position="110"/>
        <end position="130"/>
    </location>
</feature>
<keyword evidence="3 6" id="KW-1133">Transmembrane helix</keyword>
<evidence type="ECO:0000313" key="7">
    <source>
        <dbReference type="EMBL" id="KAF9785739.1"/>
    </source>
</evidence>
<keyword evidence="4 6" id="KW-0472">Membrane</keyword>
<feature type="compositionally biased region" description="Polar residues" evidence="5">
    <location>
        <begin position="489"/>
        <end position="503"/>
    </location>
</feature>
<dbReference type="EMBL" id="WIUZ02000006">
    <property type="protein sequence ID" value="KAF9785739.1"/>
    <property type="molecule type" value="Genomic_DNA"/>
</dbReference>
<feature type="transmembrane region" description="Helical" evidence="6">
    <location>
        <begin position="66"/>
        <end position="89"/>
    </location>
</feature>
<feature type="region of interest" description="Disordered" evidence="5">
    <location>
        <begin position="489"/>
        <end position="527"/>
    </location>
</feature>
<name>A0A9P6L786_9AGAM</name>
<comment type="subcellular location">
    <subcellularLocation>
        <location evidence="1">Membrane</location>
        <topology evidence="1">Multi-pass membrane protein</topology>
    </subcellularLocation>
</comment>
<dbReference type="GO" id="GO:0030026">
    <property type="term" value="P:intracellular manganese ion homeostasis"/>
    <property type="evidence" value="ECO:0007669"/>
    <property type="project" value="TreeGrafter"/>
</dbReference>
<protein>
    <submittedName>
        <fullName evidence="7">Natural resistance-associated macrophage protein</fullName>
    </submittedName>
</protein>
<reference evidence="7" key="2">
    <citation type="submission" date="2020-11" db="EMBL/GenBank/DDBJ databases">
        <authorList>
            <consortium name="DOE Joint Genome Institute"/>
            <person name="Kuo A."/>
            <person name="Miyauchi S."/>
            <person name="Kiss E."/>
            <person name="Drula E."/>
            <person name="Kohler A."/>
            <person name="Sanchez-Garcia M."/>
            <person name="Andreopoulos B."/>
            <person name="Barry K.W."/>
            <person name="Bonito G."/>
            <person name="Buee M."/>
            <person name="Carver A."/>
            <person name="Chen C."/>
            <person name="Cichocki N."/>
            <person name="Clum A."/>
            <person name="Culley D."/>
            <person name="Crous P.W."/>
            <person name="Fauchery L."/>
            <person name="Girlanda M."/>
            <person name="Hayes R."/>
            <person name="Keri Z."/>
            <person name="Labutti K."/>
            <person name="Lipzen A."/>
            <person name="Lombard V."/>
            <person name="Magnuson J."/>
            <person name="Maillard F."/>
            <person name="Morin E."/>
            <person name="Murat C."/>
            <person name="Nolan M."/>
            <person name="Ohm R."/>
            <person name="Pangilinan J."/>
            <person name="Pereira M."/>
            <person name="Perotto S."/>
            <person name="Peter M."/>
            <person name="Riley R."/>
            <person name="Sitrit Y."/>
            <person name="Stielow B."/>
            <person name="Szollosi G."/>
            <person name="Zifcakova L."/>
            <person name="Stursova M."/>
            <person name="Spatafora J.W."/>
            <person name="Tedersoo L."/>
            <person name="Vaario L.-M."/>
            <person name="Yamada A."/>
            <person name="Yan M."/>
            <person name="Wang P."/>
            <person name="Xu J."/>
            <person name="Bruns T."/>
            <person name="Baldrian P."/>
            <person name="Vilgalys R."/>
            <person name="Henrissat B."/>
            <person name="Grigoriev I.V."/>
            <person name="Hibbett D."/>
            <person name="Nagy L.G."/>
            <person name="Martin F.M."/>
        </authorList>
    </citation>
    <scope>NUCLEOTIDE SEQUENCE</scope>
    <source>
        <strain evidence="7">UH-Tt-Lm1</strain>
    </source>
</reference>
<feature type="transmembrane region" description="Helical" evidence="6">
    <location>
        <begin position="544"/>
        <end position="564"/>
    </location>
</feature>
<feature type="transmembrane region" description="Helical" evidence="6">
    <location>
        <begin position="150"/>
        <end position="169"/>
    </location>
</feature>
<feature type="transmembrane region" description="Helical" evidence="6">
    <location>
        <begin position="181"/>
        <end position="200"/>
    </location>
</feature>
<dbReference type="PRINTS" id="PR00447">
    <property type="entry name" value="NATRESASSCMP"/>
</dbReference>
<feature type="transmembrane region" description="Helical" evidence="6">
    <location>
        <begin position="387"/>
        <end position="411"/>
    </location>
</feature>